<organism evidence="2 3">
    <name type="scientific">Eumeta variegata</name>
    <name type="common">Bagworm moth</name>
    <name type="synonym">Eumeta japonica</name>
    <dbReference type="NCBI Taxonomy" id="151549"/>
    <lineage>
        <taxon>Eukaryota</taxon>
        <taxon>Metazoa</taxon>
        <taxon>Ecdysozoa</taxon>
        <taxon>Arthropoda</taxon>
        <taxon>Hexapoda</taxon>
        <taxon>Insecta</taxon>
        <taxon>Pterygota</taxon>
        <taxon>Neoptera</taxon>
        <taxon>Endopterygota</taxon>
        <taxon>Lepidoptera</taxon>
        <taxon>Glossata</taxon>
        <taxon>Ditrysia</taxon>
        <taxon>Tineoidea</taxon>
        <taxon>Psychidae</taxon>
        <taxon>Oiketicinae</taxon>
        <taxon>Eumeta</taxon>
    </lineage>
</organism>
<dbReference type="OrthoDB" id="10035396at2759"/>
<dbReference type="EMBL" id="BGZK01007782">
    <property type="protein sequence ID" value="GBP05545.1"/>
    <property type="molecule type" value="Genomic_DNA"/>
</dbReference>
<comment type="caution">
    <text evidence="2">The sequence shown here is derived from an EMBL/GenBank/DDBJ whole genome shotgun (WGS) entry which is preliminary data.</text>
</comment>
<feature type="region of interest" description="Disordered" evidence="1">
    <location>
        <begin position="120"/>
        <end position="159"/>
    </location>
</feature>
<reference evidence="2 3" key="1">
    <citation type="journal article" date="2019" name="Commun. Biol.">
        <title>The bagworm genome reveals a unique fibroin gene that provides high tensile strength.</title>
        <authorList>
            <person name="Kono N."/>
            <person name="Nakamura H."/>
            <person name="Ohtoshi R."/>
            <person name="Tomita M."/>
            <person name="Numata K."/>
            <person name="Arakawa K."/>
        </authorList>
    </citation>
    <scope>NUCLEOTIDE SEQUENCE [LARGE SCALE GENOMIC DNA]</scope>
</reference>
<dbReference type="Proteomes" id="UP000299102">
    <property type="component" value="Unassembled WGS sequence"/>
</dbReference>
<gene>
    <name evidence="2" type="primary">ORF1</name>
    <name evidence="2" type="ORF">EVAR_69273_1</name>
</gene>
<dbReference type="AlphaFoldDB" id="A0A4C1SUD7"/>
<accession>A0A4C1SUD7</accession>
<proteinExistence type="predicted"/>
<keyword evidence="3" id="KW-1185">Reference proteome</keyword>
<evidence type="ECO:0000313" key="3">
    <source>
        <dbReference type="Proteomes" id="UP000299102"/>
    </source>
</evidence>
<protein>
    <submittedName>
        <fullName evidence="2">Nucleic-acid-binding protein from transposon X-element</fullName>
    </submittedName>
</protein>
<evidence type="ECO:0000313" key="2">
    <source>
        <dbReference type="EMBL" id="GBP05545.1"/>
    </source>
</evidence>
<name>A0A4C1SUD7_EUMVA</name>
<evidence type="ECO:0000256" key="1">
    <source>
        <dbReference type="SAM" id="MobiDB-lite"/>
    </source>
</evidence>
<sequence length="324" mass="36642">MRRNSLGYTHPQNYLNAQVTVGRGPCRRCQQFEHSSHNCHHPIRCVRCEGERTAAGCDMPREDKCTCANCAGPHTVIDKKCPVFHREASARGFKVPPQPPQGMELWRPTLAKIPETQHTIEATRSVEPQPPFNSEEAEERKREEKDGEGEPPTKCDEAGGMEIRRLGSADSPFFPINSLGAEVYTNREFKNTEIDGTDTALKEIVKCLSTISSATPASSSSWHTVHEERKSSHKDIRELLYFSGNYSGWLVFRTAYRQTSPYLEEIDNIMRLRKHIVGAAAETTKTLFINIYKRYGIPGTLVFAETKKLRVLPKIGGEPYELYE</sequence>